<dbReference type="HOGENOM" id="CLU_2130110_0_0_6"/>
<dbReference type="EMBL" id="CP010975">
    <property type="protein sequence ID" value="AKE51279.1"/>
    <property type="molecule type" value="Genomic_DNA"/>
</dbReference>
<reference evidence="2 3" key="1">
    <citation type="submission" date="2015-02" db="EMBL/GenBank/DDBJ databases">
        <title>Complete genome sequence of Kangiella geojedonensis strain YCS-5T.</title>
        <authorList>
            <person name="Kim K.M."/>
        </authorList>
    </citation>
    <scope>NUCLEOTIDE SEQUENCE [LARGE SCALE GENOMIC DNA]</scope>
    <source>
        <strain evidence="2 3">YCS-5</strain>
    </source>
</reference>
<protein>
    <recommendedName>
        <fullName evidence="4">Rap1a immunity protein domain-containing protein</fullName>
    </recommendedName>
</protein>
<evidence type="ECO:0008006" key="4">
    <source>
        <dbReference type="Google" id="ProtNLM"/>
    </source>
</evidence>
<gene>
    <name evidence="2" type="ORF">TQ33_0291</name>
</gene>
<dbReference type="RefSeq" id="WP_052735155.1">
    <property type="nucleotide sequence ID" value="NZ_CP010975.1"/>
</dbReference>
<dbReference type="STRING" id="914150.TQ33_0291"/>
<feature type="chain" id="PRO_5002510349" description="Rap1a immunity protein domain-containing protein" evidence="1">
    <location>
        <begin position="20"/>
        <end position="113"/>
    </location>
</feature>
<organism evidence="2 3">
    <name type="scientific">Kangiella geojedonensis</name>
    <dbReference type="NCBI Taxonomy" id="914150"/>
    <lineage>
        <taxon>Bacteria</taxon>
        <taxon>Pseudomonadati</taxon>
        <taxon>Pseudomonadota</taxon>
        <taxon>Gammaproteobacteria</taxon>
        <taxon>Kangiellales</taxon>
        <taxon>Kangiellaceae</taxon>
        <taxon>Kangiella</taxon>
    </lineage>
</organism>
<evidence type="ECO:0000313" key="2">
    <source>
        <dbReference type="EMBL" id="AKE51279.1"/>
    </source>
</evidence>
<evidence type="ECO:0000256" key="1">
    <source>
        <dbReference type="SAM" id="SignalP"/>
    </source>
</evidence>
<dbReference type="Proteomes" id="UP000034071">
    <property type="component" value="Chromosome"/>
</dbReference>
<proteinExistence type="predicted"/>
<keyword evidence="1" id="KW-0732">Signal</keyword>
<keyword evidence="3" id="KW-1185">Reference proteome</keyword>
<feature type="signal peptide" evidence="1">
    <location>
        <begin position="1"/>
        <end position="19"/>
    </location>
</feature>
<name>A0A0F6TNZ2_9GAMM</name>
<accession>A0A0F6TNZ2</accession>
<sequence length="113" mass="12368">MIKKIVIGVMALLPLTVNAGSTNAKIERILFLETGEVGLVYVYPEGGVNNPPECHGANRDYISFDASRPMAKEYISGLMAAMMADKKLTLRTEGDCIDQGVSDTLKYFSIHKN</sequence>
<dbReference type="AlphaFoldDB" id="A0A0F6TNZ2"/>
<evidence type="ECO:0000313" key="3">
    <source>
        <dbReference type="Proteomes" id="UP000034071"/>
    </source>
</evidence>
<dbReference type="KEGG" id="kge:TQ33_0291"/>